<protein>
    <submittedName>
        <fullName evidence="6">FAD-dependent oxidoreductase</fullName>
    </submittedName>
</protein>
<dbReference type="PROSITE" id="PS50979">
    <property type="entry name" value="BC"/>
    <property type="match status" value="1"/>
</dbReference>
<keyword evidence="2" id="KW-0547">Nucleotide-binding</keyword>
<dbReference type="InterPro" id="IPR011054">
    <property type="entry name" value="Rudment_hybrid_motif"/>
</dbReference>
<dbReference type="SUPFAM" id="SSF51905">
    <property type="entry name" value="FAD/NAD(P)-binding domain"/>
    <property type="match status" value="1"/>
</dbReference>
<comment type="caution">
    <text evidence="6">The sequence shown here is derived from an EMBL/GenBank/DDBJ whole genome shotgun (WGS) entry which is preliminary data.</text>
</comment>
<evidence type="ECO:0000313" key="6">
    <source>
        <dbReference type="EMBL" id="MEB2665310.1"/>
    </source>
</evidence>
<evidence type="ECO:0000313" key="7">
    <source>
        <dbReference type="Proteomes" id="UP001324595"/>
    </source>
</evidence>
<dbReference type="InterPro" id="IPR006076">
    <property type="entry name" value="FAD-dep_OxRdtase"/>
</dbReference>
<name>A0ABU5XAC5_BORPP</name>
<keyword evidence="3" id="KW-0067">ATP-binding</keyword>
<dbReference type="RefSeq" id="WP_010928738.1">
    <property type="nucleotide sequence ID" value="NZ_AP019378.2"/>
</dbReference>
<dbReference type="InterPro" id="IPR005482">
    <property type="entry name" value="Biotin_COase_C"/>
</dbReference>
<gene>
    <name evidence="6" type="ORF">U5T69_19545</name>
</gene>
<dbReference type="Pfam" id="PF02785">
    <property type="entry name" value="Biotin_carb_C"/>
    <property type="match status" value="1"/>
</dbReference>
<dbReference type="SMART" id="SM00878">
    <property type="entry name" value="Biotin_carb_C"/>
    <property type="match status" value="1"/>
</dbReference>
<accession>A0ABU5XAC5</accession>
<dbReference type="PANTHER" id="PTHR45007:SF1">
    <property type="entry name" value="CARBOXYLASE, PUTATIVE (AFU_ORTHOLOGUE AFUA_5G07570)-RELATED"/>
    <property type="match status" value="1"/>
</dbReference>
<dbReference type="Pfam" id="PF01266">
    <property type="entry name" value="DAO"/>
    <property type="match status" value="1"/>
</dbReference>
<sequence length="270" mass="28507">MPPPLPYDAMRSVWTDTAAPAMATAPLAGHADCDVAIVGAGITGLSAALHLAERGLRACVLEARDPGWGASGRNGGQVIPGIKHDPDEILARHGRERGEPLLHMVGTAADTVFDLIDRYGLDLVQAQIRLAAGERLDRVVPADLQPSGHAIELRVYAEDPVRFIPSPGTLAVFELPQGPGVRTETGYHAGNAVSPHYDPMIAKIIVHGADRAQAIARAEQALADTEIAGVKTNLPFLARALAFEPWRQGRLHTGIVARTLAEPAPAALTA</sequence>
<evidence type="ECO:0000259" key="5">
    <source>
        <dbReference type="PROSITE" id="PS50979"/>
    </source>
</evidence>
<keyword evidence="7" id="KW-1185">Reference proteome</keyword>
<dbReference type="PANTHER" id="PTHR45007">
    <property type="entry name" value="CARBOXYLASE, PUTATIVE (AFU_ORTHOLOGUE AFUA_5G07570)-RELATED"/>
    <property type="match status" value="1"/>
</dbReference>
<evidence type="ECO:0000256" key="2">
    <source>
        <dbReference type="ARBA" id="ARBA00022741"/>
    </source>
</evidence>
<dbReference type="Gene3D" id="3.50.50.60">
    <property type="entry name" value="FAD/NAD(P)-binding domain"/>
    <property type="match status" value="1"/>
</dbReference>
<organism evidence="6 7">
    <name type="scientific">Bordetella parapertussis</name>
    <dbReference type="NCBI Taxonomy" id="519"/>
    <lineage>
        <taxon>Bacteria</taxon>
        <taxon>Pseudomonadati</taxon>
        <taxon>Pseudomonadota</taxon>
        <taxon>Betaproteobacteria</taxon>
        <taxon>Burkholderiales</taxon>
        <taxon>Alcaligenaceae</taxon>
        <taxon>Bordetella</taxon>
    </lineage>
</organism>
<dbReference type="InterPro" id="IPR011764">
    <property type="entry name" value="Biotin_carboxylation_dom"/>
</dbReference>
<dbReference type="Gene3D" id="3.30.470.20">
    <property type="entry name" value="ATP-grasp fold, B domain"/>
    <property type="match status" value="1"/>
</dbReference>
<dbReference type="EMBL" id="JAXUBE010000114">
    <property type="protein sequence ID" value="MEB2665310.1"/>
    <property type="molecule type" value="Genomic_DNA"/>
</dbReference>
<feature type="domain" description="Biotin carboxylation" evidence="5">
    <location>
        <begin position="1"/>
        <end position="261"/>
    </location>
</feature>
<keyword evidence="4" id="KW-0560">Oxidoreductase</keyword>
<evidence type="ECO:0000256" key="3">
    <source>
        <dbReference type="ARBA" id="ARBA00022840"/>
    </source>
</evidence>
<dbReference type="GeneID" id="93204580"/>
<evidence type="ECO:0000256" key="1">
    <source>
        <dbReference type="ARBA" id="ARBA00022598"/>
    </source>
</evidence>
<dbReference type="SUPFAM" id="SSF51246">
    <property type="entry name" value="Rudiment single hybrid motif"/>
    <property type="match status" value="1"/>
</dbReference>
<proteinExistence type="predicted"/>
<dbReference type="InterPro" id="IPR036188">
    <property type="entry name" value="FAD/NAD-bd_sf"/>
</dbReference>
<evidence type="ECO:0000256" key="4">
    <source>
        <dbReference type="ARBA" id="ARBA00023002"/>
    </source>
</evidence>
<keyword evidence="1" id="KW-0436">Ligase</keyword>
<dbReference type="Proteomes" id="UP001324595">
    <property type="component" value="Unassembled WGS sequence"/>
</dbReference>
<reference evidence="6 7" key="1">
    <citation type="submission" date="2023-12" db="EMBL/GenBank/DDBJ databases">
        <title>Draft Genome Sequences of Bordetella parapertussis clinical Isolates from Colombia, 2023.</title>
        <authorList>
            <person name="Montilla E.A."/>
            <person name="Rojas F."/>
            <person name="Vargas M.N."/>
            <person name="Bonilla V."/>
            <person name="Duarte C."/>
        </authorList>
    </citation>
    <scope>NUCLEOTIDE SEQUENCE [LARGE SCALE GENOMIC DNA]</scope>
    <source>
        <strain evidence="6 7">320001806</strain>
    </source>
</reference>